<sequence>MRASSKNTSLNSAVPVICTIGRICTPGWSSGTSRYDRPAWRCEPFSVRASTKHHCDRCASDVHTFWPFITHWSPSSSAVVATLARSLPAPGSEYP</sequence>
<evidence type="ECO:0000313" key="1">
    <source>
        <dbReference type="EMBL" id="CKR46763.1"/>
    </source>
</evidence>
<evidence type="ECO:0000313" key="3">
    <source>
        <dbReference type="Proteomes" id="UP000039217"/>
    </source>
</evidence>
<proteinExistence type="predicted"/>
<evidence type="ECO:0000313" key="4">
    <source>
        <dbReference type="Proteomes" id="UP000050164"/>
    </source>
</evidence>
<accession>A0A654ZUW9</accession>
<dbReference type="Proteomes" id="UP000039217">
    <property type="component" value="Unassembled WGS sequence"/>
</dbReference>
<name>A0A654ZUW9_MYCTX</name>
<dbReference type="Proteomes" id="UP000050164">
    <property type="component" value="Unassembled WGS sequence"/>
</dbReference>
<dbReference type="EMBL" id="CNFT01000274">
    <property type="protein sequence ID" value="CKR46763.1"/>
    <property type="molecule type" value="Genomic_DNA"/>
</dbReference>
<organism evidence="1 4">
    <name type="scientific">Mycobacterium tuberculosis</name>
    <dbReference type="NCBI Taxonomy" id="1773"/>
    <lineage>
        <taxon>Bacteria</taxon>
        <taxon>Bacillati</taxon>
        <taxon>Actinomycetota</taxon>
        <taxon>Actinomycetes</taxon>
        <taxon>Mycobacteriales</taxon>
        <taxon>Mycobacteriaceae</taxon>
        <taxon>Mycobacterium</taxon>
        <taxon>Mycobacterium tuberculosis complex</taxon>
    </lineage>
</organism>
<dbReference type="EMBL" id="CQQC01002650">
    <property type="protein sequence ID" value="CNX05167.1"/>
    <property type="molecule type" value="Genomic_DNA"/>
</dbReference>
<gene>
    <name evidence="2" type="ORF">ERS007661_04433</name>
    <name evidence="1" type="ORF">ERS027659_01486</name>
</gene>
<protein>
    <submittedName>
        <fullName evidence="1">Uncharacterized protein</fullName>
    </submittedName>
</protein>
<reference evidence="3 4" key="1">
    <citation type="submission" date="2015-03" db="EMBL/GenBank/DDBJ databases">
        <authorList>
            <consortium name="Pathogen Informatics"/>
        </authorList>
    </citation>
    <scope>NUCLEOTIDE SEQUENCE [LARGE SCALE GENOMIC DNA]</scope>
    <source>
        <strain evidence="1 4">Bir 185</strain>
        <strain evidence="2 3">D00501624</strain>
    </source>
</reference>
<evidence type="ECO:0000313" key="2">
    <source>
        <dbReference type="EMBL" id="CNX05167.1"/>
    </source>
</evidence>
<dbReference type="AlphaFoldDB" id="A0A654ZUW9"/>